<organism evidence="1 2">
    <name type="scientific">Acaulospora colombiana</name>
    <dbReference type="NCBI Taxonomy" id="27376"/>
    <lineage>
        <taxon>Eukaryota</taxon>
        <taxon>Fungi</taxon>
        <taxon>Fungi incertae sedis</taxon>
        <taxon>Mucoromycota</taxon>
        <taxon>Glomeromycotina</taxon>
        <taxon>Glomeromycetes</taxon>
        <taxon>Diversisporales</taxon>
        <taxon>Acaulosporaceae</taxon>
        <taxon>Acaulospora</taxon>
    </lineage>
</organism>
<proteinExistence type="predicted"/>
<evidence type="ECO:0000313" key="2">
    <source>
        <dbReference type="Proteomes" id="UP000789525"/>
    </source>
</evidence>
<reference evidence="1" key="1">
    <citation type="submission" date="2021-06" db="EMBL/GenBank/DDBJ databases">
        <authorList>
            <person name="Kallberg Y."/>
            <person name="Tangrot J."/>
            <person name="Rosling A."/>
        </authorList>
    </citation>
    <scope>NUCLEOTIDE SEQUENCE</scope>
    <source>
        <strain evidence="1">CL356</strain>
    </source>
</reference>
<accession>A0ACA9QMD7</accession>
<name>A0ACA9QMD7_9GLOM</name>
<dbReference type="Proteomes" id="UP000789525">
    <property type="component" value="Unassembled WGS sequence"/>
</dbReference>
<comment type="caution">
    <text evidence="1">The sequence shown here is derived from an EMBL/GenBank/DDBJ whole genome shotgun (WGS) entry which is preliminary data.</text>
</comment>
<feature type="non-terminal residue" evidence="1">
    <location>
        <position position="1"/>
    </location>
</feature>
<dbReference type="EMBL" id="CAJVPT010057574">
    <property type="protein sequence ID" value="CAG8758763.1"/>
    <property type="molecule type" value="Genomic_DNA"/>
</dbReference>
<keyword evidence="2" id="KW-1185">Reference proteome</keyword>
<gene>
    <name evidence="1" type="ORF">ACOLOM_LOCUS13094</name>
</gene>
<protein>
    <submittedName>
        <fullName evidence="1">14539_t:CDS:1</fullName>
    </submittedName>
</protein>
<evidence type="ECO:0000313" key="1">
    <source>
        <dbReference type="EMBL" id="CAG8758763.1"/>
    </source>
</evidence>
<sequence length="243" mass="26343">GKPPFNDKPLLETIRIIAGGLREEHVGGTPLDYIEIYKNAWQDDPTRRVTIGEIQSNLKNVRLKPVYEYTSNVNNAKMVDSSTSDMMSLYGYSENTNSVGVLSRGMSTLLININPSTHERSVPGDTSKSGNTNPGYGPNVNNTNIGFNDRNINNRYTENAGNHSRDIGPTATSPTPKNFAAGAPSNSAKENGKTLRVDLVGGGNRNGGSRVNGVQVFQQLSIESSSKELNNTKMCINLPTKLN</sequence>
<feature type="non-terminal residue" evidence="1">
    <location>
        <position position="243"/>
    </location>
</feature>